<dbReference type="SUPFAM" id="SSF57716">
    <property type="entry name" value="Glucocorticoid receptor-like (DNA-binding domain)"/>
    <property type="match status" value="1"/>
</dbReference>
<dbReference type="PANTHER" id="PTHR23080:SF133">
    <property type="entry name" value="SI:CH211-262I1.5-RELATED"/>
    <property type="match status" value="1"/>
</dbReference>
<evidence type="ECO:0000256" key="2">
    <source>
        <dbReference type="ARBA" id="ARBA00022723"/>
    </source>
</evidence>
<dbReference type="InterPro" id="IPR027805">
    <property type="entry name" value="Transposase_HTH_dom"/>
</dbReference>
<evidence type="ECO:0000256" key="5">
    <source>
        <dbReference type="ARBA" id="ARBA00023125"/>
    </source>
</evidence>
<gene>
    <name evidence="6" type="ORF">PACLA_8A046727</name>
</gene>
<dbReference type="GO" id="GO:0008270">
    <property type="term" value="F:zinc ion binding"/>
    <property type="evidence" value="ECO:0007669"/>
    <property type="project" value="UniProtKB-KW"/>
</dbReference>
<reference evidence="6" key="1">
    <citation type="submission" date="2020-04" db="EMBL/GenBank/DDBJ databases">
        <authorList>
            <person name="Alioto T."/>
            <person name="Alioto T."/>
            <person name="Gomez Garrido J."/>
        </authorList>
    </citation>
    <scope>NUCLEOTIDE SEQUENCE</scope>
    <source>
        <strain evidence="6">A484AB</strain>
    </source>
</reference>
<dbReference type="GO" id="GO:0003677">
    <property type="term" value="F:DNA binding"/>
    <property type="evidence" value="ECO:0007669"/>
    <property type="project" value="UniProtKB-UniRule"/>
</dbReference>
<accession>A0A7D9IMV9</accession>
<keyword evidence="4" id="KW-0862">Zinc</keyword>
<evidence type="ECO:0000313" key="6">
    <source>
        <dbReference type="EMBL" id="CAB4009571.1"/>
    </source>
</evidence>
<evidence type="ECO:0000256" key="4">
    <source>
        <dbReference type="ARBA" id="ARBA00022833"/>
    </source>
</evidence>
<dbReference type="InterPro" id="IPR006612">
    <property type="entry name" value="THAP_Znf"/>
</dbReference>
<evidence type="ECO:0000256" key="1">
    <source>
        <dbReference type="ARBA" id="ARBA00001968"/>
    </source>
</evidence>
<dbReference type="Pfam" id="PF13359">
    <property type="entry name" value="DDE_Tnp_4"/>
    <property type="match status" value="1"/>
</dbReference>
<protein>
    <submittedName>
        <fullName evidence="6">THAP domain-containing 11</fullName>
    </submittedName>
</protein>
<dbReference type="Proteomes" id="UP001152795">
    <property type="component" value="Unassembled WGS sequence"/>
</dbReference>
<dbReference type="InterPro" id="IPR027806">
    <property type="entry name" value="HARBI1_dom"/>
</dbReference>
<comment type="cofactor">
    <cofactor evidence="1">
        <name>a divalent metal cation</name>
        <dbReference type="ChEBI" id="CHEBI:60240"/>
    </cofactor>
</comment>
<proteinExistence type="predicted"/>
<dbReference type="AlphaFoldDB" id="A0A7D9IMV9"/>
<organism evidence="6 7">
    <name type="scientific">Paramuricea clavata</name>
    <name type="common">Red gorgonian</name>
    <name type="synonym">Violescent sea-whip</name>
    <dbReference type="NCBI Taxonomy" id="317549"/>
    <lineage>
        <taxon>Eukaryota</taxon>
        <taxon>Metazoa</taxon>
        <taxon>Cnidaria</taxon>
        <taxon>Anthozoa</taxon>
        <taxon>Octocorallia</taxon>
        <taxon>Malacalcyonacea</taxon>
        <taxon>Plexauridae</taxon>
        <taxon>Paramuricea</taxon>
    </lineage>
</organism>
<dbReference type="Pfam" id="PF13613">
    <property type="entry name" value="HTH_Tnp_4"/>
    <property type="match status" value="1"/>
</dbReference>
<sequence>SNTKRNPELSYYQIPTDKKLRKMWLHWIGRANFTPNNHHRVCSKHFVGGKKTCLHNVPTIVQKLLLPTKPKPRTTSKCRNRDITIEESPEIEDEPTSEDRILELEELVENLQQKDQEQQEKISDLKGKVEHTFKAFYDYLCPACERLQYIGSWNTTKPTENREKCGPRRTLSPEEELFLCLVRFRLGLLERDLANRFNISESHVSRIWVTWLDFLYRRLRSIPIWPSQSYVRETSPPSFKESYPNTRVIIDCTELFIETPSQPRSQSATFSTYKNHNTGKGLIGIAPRGYLTFVSELYAGNTSDKQLTNDCGILKLLEPGDEVMADRGFEIENDLPPGVSLNIPPFLGEQAQFSKEDEIKTRRIAKHRIHVERAIQRIKSFQLPRACFWMDTNQMTRTCHFFLLQYLKFYAPLS</sequence>
<dbReference type="PROSITE" id="PS50950">
    <property type="entry name" value="ZF_THAP"/>
    <property type="match status" value="1"/>
</dbReference>
<dbReference type="EMBL" id="CACRXK020006498">
    <property type="protein sequence ID" value="CAB4009571.1"/>
    <property type="molecule type" value="Genomic_DNA"/>
</dbReference>
<comment type="caution">
    <text evidence="6">The sequence shown here is derived from an EMBL/GenBank/DDBJ whole genome shotgun (WGS) entry which is preliminary data.</text>
</comment>
<evidence type="ECO:0000313" key="7">
    <source>
        <dbReference type="Proteomes" id="UP001152795"/>
    </source>
</evidence>
<dbReference type="OrthoDB" id="5952105at2759"/>
<feature type="non-terminal residue" evidence="6">
    <location>
        <position position="414"/>
    </location>
</feature>
<dbReference type="Pfam" id="PF05485">
    <property type="entry name" value="THAP"/>
    <property type="match status" value="1"/>
</dbReference>
<name>A0A7D9IMV9_PARCT</name>
<keyword evidence="2" id="KW-0479">Metal-binding</keyword>
<feature type="non-terminal residue" evidence="6">
    <location>
        <position position="1"/>
    </location>
</feature>
<evidence type="ECO:0000256" key="3">
    <source>
        <dbReference type="ARBA" id="ARBA00022771"/>
    </source>
</evidence>
<keyword evidence="3" id="KW-0863">Zinc-finger</keyword>
<dbReference type="PANTHER" id="PTHR23080">
    <property type="entry name" value="THAP DOMAIN PROTEIN"/>
    <property type="match status" value="1"/>
</dbReference>
<keyword evidence="7" id="KW-1185">Reference proteome</keyword>
<keyword evidence="5" id="KW-0238">DNA-binding</keyword>